<name>A0A9E5MMN3_9GAMM</name>
<organism evidence="1 2">
    <name type="scientific">Pseudomaricurvus hydrocarbonicus</name>
    <dbReference type="NCBI Taxonomy" id="1470433"/>
    <lineage>
        <taxon>Bacteria</taxon>
        <taxon>Pseudomonadati</taxon>
        <taxon>Pseudomonadota</taxon>
        <taxon>Gammaproteobacteria</taxon>
        <taxon>Cellvibrionales</taxon>
        <taxon>Cellvibrionaceae</taxon>
        <taxon>Pseudomaricurvus</taxon>
    </lineage>
</organism>
<dbReference type="Proteomes" id="UP000787472">
    <property type="component" value="Unassembled WGS sequence"/>
</dbReference>
<dbReference type="RefSeq" id="WP_167189023.1">
    <property type="nucleotide sequence ID" value="NZ_JAAONZ010000014.1"/>
</dbReference>
<dbReference type="AlphaFoldDB" id="A0A9E5MMN3"/>
<sequence length="116" mass="13485">MPSMTFRFTTECEMTLEGQSYEEIYLQFKDFQHGLSRSSECGQITVCPPESDQMYFALDGDTEMTEIPYFKGSFEEDIANRCQRERLRPVPSNIASESSKINLSRKVTDKIPDVYW</sequence>
<comment type="caution">
    <text evidence="1">The sequence shown here is derived from an EMBL/GenBank/DDBJ whole genome shotgun (WGS) entry which is preliminary data.</text>
</comment>
<proteinExistence type="predicted"/>
<keyword evidence="2" id="KW-1185">Reference proteome</keyword>
<evidence type="ECO:0000313" key="2">
    <source>
        <dbReference type="Proteomes" id="UP000787472"/>
    </source>
</evidence>
<gene>
    <name evidence="1" type="ORF">G8770_15980</name>
</gene>
<reference evidence="1" key="1">
    <citation type="submission" date="2020-03" db="EMBL/GenBank/DDBJ databases">
        <authorList>
            <person name="Guo F."/>
        </authorList>
    </citation>
    <scope>NUCLEOTIDE SEQUENCE</scope>
    <source>
        <strain evidence="1">JCM 30134</strain>
    </source>
</reference>
<accession>A0A9E5MMN3</accession>
<dbReference type="EMBL" id="JAAONZ010000014">
    <property type="protein sequence ID" value="NHO67049.1"/>
    <property type="molecule type" value="Genomic_DNA"/>
</dbReference>
<evidence type="ECO:0000313" key="1">
    <source>
        <dbReference type="EMBL" id="NHO67049.1"/>
    </source>
</evidence>
<protein>
    <submittedName>
        <fullName evidence="1">Uncharacterized protein</fullName>
    </submittedName>
</protein>